<keyword evidence="5" id="KW-1185">Reference proteome</keyword>
<dbReference type="RefSeq" id="XP_033360175.1">
    <property type="nucleotide sequence ID" value="XM_033504284.1"/>
</dbReference>
<organism evidence="5 6">
    <name type="scientific">Bombus vosnesenskii</name>
    <dbReference type="NCBI Taxonomy" id="207650"/>
    <lineage>
        <taxon>Eukaryota</taxon>
        <taxon>Metazoa</taxon>
        <taxon>Ecdysozoa</taxon>
        <taxon>Arthropoda</taxon>
        <taxon>Hexapoda</taxon>
        <taxon>Insecta</taxon>
        <taxon>Pterygota</taxon>
        <taxon>Neoptera</taxon>
        <taxon>Endopterygota</taxon>
        <taxon>Hymenoptera</taxon>
        <taxon>Apocrita</taxon>
        <taxon>Aculeata</taxon>
        <taxon>Apoidea</taxon>
        <taxon>Anthophila</taxon>
        <taxon>Apidae</taxon>
        <taxon>Bombus</taxon>
        <taxon>Pyrobombus</taxon>
    </lineage>
</organism>
<dbReference type="SUPFAM" id="SSF57756">
    <property type="entry name" value="Retrovirus zinc finger-like domains"/>
    <property type="match status" value="1"/>
</dbReference>
<dbReference type="GO" id="GO:0003676">
    <property type="term" value="F:nucleic acid binding"/>
    <property type="evidence" value="ECO:0007669"/>
    <property type="project" value="InterPro"/>
</dbReference>
<evidence type="ECO:0000313" key="6">
    <source>
        <dbReference type="RefSeq" id="XP_033360175.1"/>
    </source>
</evidence>
<evidence type="ECO:0000256" key="1">
    <source>
        <dbReference type="PROSITE-ProRule" id="PRU00047"/>
    </source>
</evidence>
<gene>
    <name evidence="6" type="primary">LOC117239028</name>
</gene>
<dbReference type="SUPFAM" id="SSF56219">
    <property type="entry name" value="DNase I-like"/>
    <property type="match status" value="1"/>
</dbReference>
<dbReference type="PROSITE" id="PS50158">
    <property type="entry name" value="ZF_CCHC"/>
    <property type="match status" value="1"/>
</dbReference>
<feature type="compositionally biased region" description="Polar residues" evidence="3">
    <location>
        <begin position="621"/>
        <end position="630"/>
    </location>
</feature>
<name>A0A6J3L4I0_9HYME</name>
<feature type="compositionally biased region" description="Low complexity" evidence="3">
    <location>
        <begin position="231"/>
        <end position="250"/>
    </location>
</feature>
<dbReference type="Gene3D" id="4.10.60.10">
    <property type="entry name" value="Zinc finger, CCHC-type"/>
    <property type="match status" value="1"/>
</dbReference>
<proteinExistence type="predicted"/>
<dbReference type="Proteomes" id="UP000504631">
    <property type="component" value="Unplaced"/>
</dbReference>
<evidence type="ECO:0000313" key="5">
    <source>
        <dbReference type="Proteomes" id="UP000504631"/>
    </source>
</evidence>
<keyword evidence="1" id="KW-0863">Zinc-finger</keyword>
<dbReference type="GO" id="GO:0008270">
    <property type="term" value="F:zinc ion binding"/>
    <property type="evidence" value="ECO:0007669"/>
    <property type="project" value="UniProtKB-KW"/>
</dbReference>
<keyword evidence="1" id="KW-0862">Zinc</keyword>
<dbReference type="PANTHER" id="PTHR19446">
    <property type="entry name" value="REVERSE TRANSCRIPTASES"/>
    <property type="match status" value="1"/>
</dbReference>
<keyword evidence="1" id="KW-0479">Metal-binding</keyword>
<feature type="domain" description="CCHC-type" evidence="4">
    <location>
        <begin position="178"/>
        <end position="192"/>
    </location>
</feature>
<protein>
    <submittedName>
        <fullName evidence="6">Uncharacterized protein LOC117239028</fullName>
    </submittedName>
</protein>
<dbReference type="InterPro" id="IPR036691">
    <property type="entry name" value="Endo/exonu/phosph_ase_sf"/>
</dbReference>
<evidence type="ECO:0000259" key="4">
    <source>
        <dbReference type="PROSITE" id="PS50158"/>
    </source>
</evidence>
<evidence type="ECO:0000256" key="3">
    <source>
        <dbReference type="SAM" id="MobiDB-lite"/>
    </source>
</evidence>
<dbReference type="KEGG" id="bvk:117239028"/>
<dbReference type="AlphaFoldDB" id="A0A6J3L4I0"/>
<dbReference type="InterPro" id="IPR001878">
    <property type="entry name" value="Znf_CCHC"/>
</dbReference>
<dbReference type="GeneID" id="117239028"/>
<feature type="coiled-coil region" evidence="2">
    <location>
        <begin position="512"/>
        <end position="565"/>
    </location>
</feature>
<keyword evidence="2" id="KW-0175">Coiled coil</keyword>
<dbReference type="InterPro" id="IPR036875">
    <property type="entry name" value="Znf_CCHC_sf"/>
</dbReference>
<dbReference type="Pfam" id="PF00098">
    <property type="entry name" value="zf-CCHC"/>
    <property type="match status" value="1"/>
</dbReference>
<dbReference type="Gene3D" id="3.60.10.10">
    <property type="entry name" value="Endonuclease/exonuclease/phosphatase"/>
    <property type="match status" value="1"/>
</dbReference>
<feature type="region of interest" description="Disordered" evidence="3">
    <location>
        <begin position="825"/>
        <end position="871"/>
    </location>
</feature>
<reference evidence="6" key="1">
    <citation type="submission" date="2025-08" db="UniProtKB">
        <authorList>
            <consortium name="RefSeq"/>
        </authorList>
    </citation>
    <scope>IDENTIFICATION</scope>
    <source>
        <tissue evidence="6">Muscle</tissue>
    </source>
</reference>
<feature type="region of interest" description="Disordered" evidence="3">
    <location>
        <begin position="617"/>
        <end position="651"/>
    </location>
</feature>
<feature type="compositionally biased region" description="Acidic residues" evidence="3">
    <location>
        <begin position="631"/>
        <end position="641"/>
    </location>
</feature>
<dbReference type="SMART" id="SM00343">
    <property type="entry name" value="ZnF_C2HC"/>
    <property type="match status" value="2"/>
</dbReference>
<feature type="region of interest" description="Disordered" evidence="3">
    <location>
        <begin position="212"/>
        <end position="259"/>
    </location>
</feature>
<evidence type="ECO:0000256" key="2">
    <source>
        <dbReference type="SAM" id="Coils"/>
    </source>
</evidence>
<accession>A0A6J3L4I0</accession>
<sequence>MSYADVLEAARTRTPLSELGMERLEMKKAMTGAIIIKVPGDKDRGKATLLATRLAEALDPTPVRIATPTRMAELRVTGIDISVKREELQEALASAAGCGSAEVQVGEIGATRGGLGTAWIKCPAAGARKLAQAEKIATGWSTARIRAIPKRPLQCFRCLELGHVRATCVSSEDRGHLCYRCGGNGHRARDCPASTPKCPLCKSLGAPANHRMGGEACTPPKVKRKRPIRQPAAAAAAAGAEGTPGSAAEPTAADGREEAMETIRENEVALAAVAEPHRIPDSPNWVGDLDGSAGITWTAGPGVLLDSGSGFVAVEWQGAAVVAVYVSPNIDLAAYGDFLDRVGPTPEEGCSPIVQLWCLGLLLANRGSASTCVAWRGSSVVDITWATPELLRRIHDWRVAEGVETLSDHLYILMEVALGAVDDVGRRRRPGENRRRPPPRWRFKERDKEMLRAATIVSAWSWDARRTTEQESIDEEAEELRRYMCAACDASMPRSVPGGGRDQGAYWWTPEIAEMRENCVRARRRFLRARRRRLTRDEEEISSCYEEYREARRTLQREIKTAKARCWTKLIEEVESDPWGRPYKIVTKKLRPSAPPLTSNMDPALLDNVIGTLFPPKDTDASQLAPSSPSVDDDYDDDEEAATTTTTGWSEELRVTEEELFEATRRMASRDVAPGPDGIPGRAWVETIVTMAPCLRHLFTRCLEEGVYPRTWRTARLVLLRKEGRPPDSPSVYRPICLLDEVGKMKRVQTMAEDKVSREGVAVAVSLGITNAFNSIPWTRIMEALRHFEVPAYLVGIIRAYLTDRYIVYAGKNGEERRRIERGVPRGVGTDTQDHGLRLRPPMSDAPGSRHGVLRRRHSGPGRGTVVTRYG</sequence>